<feature type="short sequence motif" description="Bipartite nuclear localization signal" evidence="2">
    <location>
        <begin position="245"/>
        <end position="252"/>
    </location>
</feature>
<reference evidence="7 8" key="1">
    <citation type="journal article" date="2023" name="Plants (Basel)">
        <title>Bridging the Gap: Combining Genomics and Transcriptomics Approaches to Understand Stylosanthes scabra, an Orphan Legume from the Brazilian Caatinga.</title>
        <authorList>
            <person name="Ferreira-Neto J.R.C."/>
            <person name="da Silva M.D."/>
            <person name="Binneck E."/>
            <person name="de Melo N.F."/>
            <person name="da Silva R.H."/>
            <person name="de Melo A.L.T.M."/>
            <person name="Pandolfi V."/>
            <person name="Bustamante F.O."/>
            <person name="Brasileiro-Vidal A.C."/>
            <person name="Benko-Iseppon A.M."/>
        </authorList>
    </citation>
    <scope>NUCLEOTIDE SEQUENCE [LARGE SCALE GENOMIC DNA]</scope>
    <source>
        <tissue evidence="7">Leaves</tissue>
    </source>
</reference>
<comment type="caution">
    <text evidence="7">The sequence shown here is derived from an EMBL/GenBank/DDBJ whole genome shotgun (WGS) entry which is preliminary data.</text>
</comment>
<dbReference type="InterPro" id="IPR014977">
    <property type="entry name" value="WRC_dom"/>
</dbReference>
<evidence type="ECO:0000256" key="1">
    <source>
        <dbReference type="ARBA" id="ARBA00023242"/>
    </source>
</evidence>
<feature type="compositionally biased region" description="Low complexity" evidence="4">
    <location>
        <begin position="482"/>
        <end position="491"/>
    </location>
</feature>
<comment type="caution">
    <text evidence="2">Lacks conserved residue(s) required for the propagation of feature annotation.</text>
</comment>
<feature type="compositionally biased region" description="Polar residues" evidence="4">
    <location>
        <begin position="422"/>
        <end position="435"/>
    </location>
</feature>
<dbReference type="Proteomes" id="UP001341840">
    <property type="component" value="Unassembled WGS sequence"/>
</dbReference>
<evidence type="ECO:0000313" key="8">
    <source>
        <dbReference type="Proteomes" id="UP001341840"/>
    </source>
</evidence>
<proteinExistence type="inferred from homology"/>
<keyword evidence="8" id="KW-1185">Reference proteome</keyword>
<evidence type="ECO:0000256" key="3">
    <source>
        <dbReference type="RuleBase" id="RU367127"/>
    </source>
</evidence>
<comment type="similarity">
    <text evidence="3">Belongs to the GRF family.</text>
</comment>
<name>A0ABU6WGS1_9FABA</name>
<organism evidence="7 8">
    <name type="scientific">Stylosanthes scabra</name>
    <dbReference type="NCBI Taxonomy" id="79078"/>
    <lineage>
        <taxon>Eukaryota</taxon>
        <taxon>Viridiplantae</taxon>
        <taxon>Streptophyta</taxon>
        <taxon>Embryophyta</taxon>
        <taxon>Tracheophyta</taxon>
        <taxon>Spermatophyta</taxon>
        <taxon>Magnoliopsida</taxon>
        <taxon>eudicotyledons</taxon>
        <taxon>Gunneridae</taxon>
        <taxon>Pentapetalae</taxon>
        <taxon>rosids</taxon>
        <taxon>fabids</taxon>
        <taxon>Fabales</taxon>
        <taxon>Fabaceae</taxon>
        <taxon>Papilionoideae</taxon>
        <taxon>50 kb inversion clade</taxon>
        <taxon>dalbergioids sensu lato</taxon>
        <taxon>Dalbergieae</taxon>
        <taxon>Pterocarpus clade</taxon>
        <taxon>Stylosanthes</taxon>
    </lineage>
</organism>
<feature type="domain" description="WRC" evidence="6">
    <location>
        <begin position="377"/>
        <end position="421"/>
    </location>
</feature>
<keyword evidence="5" id="KW-1133">Transmembrane helix</keyword>
<evidence type="ECO:0000256" key="4">
    <source>
        <dbReference type="SAM" id="MobiDB-lite"/>
    </source>
</evidence>
<sequence>MEAKPLESVPSSHNTTPGFFFSSSPFLFSVLFFKIFFFYFSLFFCGTFVFVYFFFHFLGGPQKKIDMGQKMEGGDGVGVIKEKKKNTTSFEIGAGFGGASATNTETLKTKKKEKEEEEEGTKRKPALKNKACQQQQDRCGFLFTEAQRRELHHQVLIFNHFASYLPLLLPLPYHHHLVPPFGSGFGVFHHQFPIYMAEYNNYQCFDYRSMMDPEPNRCRRTDGKKWRCSKNTLPGHKYCERHVHRGRNRSRKPVEASDVNSDSITKPCNKLPTTIVSNTESAVSIPTPGPKVINFGNMISVVSDNRSSHNLSKKDNEIKSCVGYSISVISSGKGSVTYDGTNCISAGAGASIGFSPRSVLQVSGCNSSHCNYGNSIDLEPGRCRRTDGKKWRCKSAVLPGHKYCTTHVHRGSKRHSADREPATTTTPPQCANTNSPPVYSVAEMTITTEEQQAVCKIPNTTLSMSIPASAPLTQNNGKSPNSSSDTDTTISDTINECSYASF</sequence>
<dbReference type="EMBL" id="JASCZI010181560">
    <property type="protein sequence ID" value="MED6184551.1"/>
    <property type="molecule type" value="Genomic_DNA"/>
</dbReference>
<dbReference type="PANTHER" id="PTHR31602">
    <property type="entry name" value="GROWTH-REGULATING FACTOR 5"/>
    <property type="match status" value="1"/>
</dbReference>
<feature type="region of interest" description="Disordered" evidence="4">
    <location>
        <begin position="466"/>
        <end position="491"/>
    </location>
</feature>
<feature type="transmembrane region" description="Helical" evidence="5">
    <location>
        <begin position="26"/>
        <end position="55"/>
    </location>
</feature>
<dbReference type="Pfam" id="PF08879">
    <property type="entry name" value="WRC"/>
    <property type="match status" value="2"/>
</dbReference>
<evidence type="ECO:0000256" key="5">
    <source>
        <dbReference type="SAM" id="Phobius"/>
    </source>
</evidence>
<keyword evidence="5" id="KW-0472">Membrane</keyword>
<protein>
    <recommendedName>
        <fullName evidence="3">Growth-regulating factor</fullName>
    </recommendedName>
</protein>
<dbReference type="PANTHER" id="PTHR31602:SF81">
    <property type="entry name" value="GROWTH-REGULATING FACTOR 9"/>
    <property type="match status" value="1"/>
</dbReference>
<accession>A0ABU6WGS1</accession>
<feature type="region of interest" description="Disordered" evidence="4">
    <location>
        <begin position="244"/>
        <end position="263"/>
    </location>
</feature>
<comment type="subcellular location">
    <subcellularLocation>
        <location evidence="2 3">Nucleus</location>
    </subcellularLocation>
</comment>
<keyword evidence="1 2" id="KW-0539">Nucleus</keyword>
<feature type="region of interest" description="Disordered" evidence="4">
    <location>
        <begin position="409"/>
        <end position="435"/>
    </location>
</feature>
<evidence type="ECO:0000259" key="6">
    <source>
        <dbReference type="PROSITE" id="PS51667"/>
    </source>
</evidence>
<feature type="short sequence motif" description="Bipartite nuclear localization signal" evidence="2">
    <location>
        <begin position="217"/>
        <end position="227"/>
    </location>
</feature>
<keyword evidence="3" id="KW-0804">Transcription</keyword>
<keyword evidence="3" id="KW-0010">Activator</keyword>
<feature type="compositionally biased region" description="Polar residues" evidence="4">
    <location>
        <begin position="466"/>
        <end position="481"/>
    </location>
</feature>
<keyword evidence="5" id="KW-0812">Transmembrane</keyword>
<feature type="domain" description="WRC" evidence="6">
    <location>
        <begin position="212"/>
        <end position="256"/>
    </location>
</feature>
<evidence type="ECO:0000256" key="2">
    <source>
        <dbReference type="PROSITE-ProRule" id="PRU01002"/>
    </source>
</evidence>
<comment type="function">
    <text evidence="3">Transcription activator.</text>
</comment>
<dbReference type="InterPro" id="IPR031137">
    <property type="entry name" value="GRF"/>
</dbReference>
<dbReference type="PROSITE" id="PS51667">
    <property type="entry name" value="WRC"/>
    <property type="match status" value="2"/>
</dbReference>
<evidence type="ECO:0000313" key="7">
    <source>
        <dbReference type="EMBL" id="MED6184551.1"/>
    </source>
</evidence>
<feature type="region of interest" description="Disordered" evidence="4">
    <location>
        <begin position="104"/>
        <end position="129"/>
    </location>
</feature>
<gene>
    <name evidence="7" type="ORF">PIB30_048448</name>
</gene>
<keyword evidence="3" id="KW-0805">Transcription regulation</keyword>
<comment type="domain">
    <text evidence="3">The QLQ domain and WRC domain may be involved in protein-protein interaction and DNA-binding, respectively.</text>
</comment>